<keyword evidence="2" id="KW-0547">Nucleotide-binding</keyword>
<keyword evidence="7" id="KW-1185">Reference proteome</keyword>
<evidence type="ECO:0000313" key="6">
    <source>
        <dbReference type="EMBL" id="CEI73162.1"/>
    </source>
</evidence>
<evidence type="ECO:0000256" key="2">
    <source>
        <dbReference type="ARBA" id="ARBA00022741"/>
    </source>
</evidence>
<dbReference type="InterPro" id="IPR005232">
    <property type="entry name" value="LarE"/>
</dbReference>
<dbReference type="GO" id="GO:0016783">
    <property type="term" value="F:sulfurtransferase activity"/>
    <property type="evidence" value="ECO:0007669"/>
    <property type="project" value="InterPro"/>
</dbReference>
<dbReference type="PANTHER" id="PTHR43169:SF2">
    <property type="entry name" value="NAD_GMP SYNTHASE DOMAIN-CONTAINING PROTEIN"/>
    <property type="match status" value="1"/>
</dbReference>
<reference evidence="6 7" key="1">
    <citation type="submission" date="2014-09" db="EMBL/GenBank/DDBJ databases">
        <authorList>
            <person name="Hornung B.V."/>
        </authorList>
    </citation>
    <scope>NUCLEOTIDE SEQUENCE [LARGE SCALE GENOMIC DNA]</scope>
    <source>
        <strain evidence="6 7">FRIFI</strain>
    </source>
</reference>
<protein>
    <submittedName>
        <fullName evidence="6">TIGR00268 protein</fullName>
    </submittedName>
</protein>
<dbReference type="SUPFAM" id="SSF52402">
    <property type="entry name" value="Adenine nucleotide alpha hydrolases-like"/>
    <property type="match status" value="1"/>
</dbReference>
<dbReference type="EMBL" id="LN650648">
    <property type="protein sequence ID" value="CEI73162.1"/>
    <property type="molecule type" value="Genomic_DNA"/>
</dbReference>
<dbReference type="GO" id="GO:0016874">
    <property type="term" value="F:ligase activity"/>
    <property type="evidence" value="ECO:0007669"/>
    <property type="project" value="UniProtKB-KW"/>
</dbReference>
<organism evidence="6 7">
    <name type="scientific">Romboutsia hominis</name>
    <dbReference type="NCBI Taxonomy" id="1507512"/>
    <lineage>
        <taxon>Bacteria</taxon>
        <taxon>Bacillati</taxon>
        <taxon>Bacillota</taxon>
        <taxon>Clostridia</taxon>
        <taxon>Peptostreptococcales</taxon>
        <taxon>Peptostreptococcaceae</taxon>
        <taxon>Romboutsia</taxon>
    </lineage>
</organism>
<accession>A0A2P2BS71</accession>
<dbReference type="InterPro" id="IPR014729">
    <property type="entry name" value="Rossmann-like_a/b/a_fold"/>
</dbReference>
<dbReference type="KEGG" id="rhom:FRIFI_1629"/>
<dbReference type="Proteomes" id="UP000245695">
    <property type="component" value="Chromosome 1"/>
</dbReference>
<feature type="active site" description="Nucleophile and sulfur donor" evidence="4">
    <location>
        <position position="175"/>
    </location>
</feature>
<feature type="domain" description="Arginosuccinate synthase-like N-terminal" evidence="5">
    <location>
        <begin position="20"/>
        <end position="105"/>
    </location>
</feature>
<dbReference type="Gene3D" id="3.40.50.620">
    <property type="entry name" value="HUPs"/>
    <property type="match status" value="1"/>
</dbReference>
<name>A0A2P2BS71_9FIRM</name>
<keyword evidence="1" id="KW-0436">Ligase</keyword>
<dbReference type="AlphaFoldDB" id="A0A2P2BS71"/>
<evidence type="ECO:0000256" key="3">
    <source>
        <dbReference type="ARBA" id="ARBA00022840"/>
    </source>
</evidence>
<dbReference type="Pfam" id="PF00764">
    <property type="entry name" value="Arginosuc_synth"/>
    <property type="match status" value="1"/>
</dbReference>
<dbReference type="NCBIfam" id="TIGR00268">
    <property type="entry name" value="ATP-dependent sacrificial sulfur transferase LarE"/>
    <property type="match status" value="1"/>
</dbReference>
<dbReference type="PANTHER" id="PTHR43169">
    <property type="entry name" value="EXSB FAMILY PROTEIN"/>
    <property type="match status" value="1"/>
</dbReference>
<evidence type="ECO:0000259" key="5">
    <source>
        <dbReference type="Pfam" id="PF00764"/>
    </source>
</evidence>
<evidence type="ECO:0000313" key="7">
    <source>
        <dbReference type="Proteomes" id="UP000245695"/>
    </source>
</evidence>
<dbReference type="PIRSF" id="PIRSF006661">
    <property type="entry name" value="PP-lp_UCP006661"/>
    <property type="match status" value="1"/>
</dbReference>
<keyword evidence="3" id="KW-0067">ATP-binding</keyword>
<evidence type="ECO:0000256" key="1">
    <source>
        <dbReference type="ARBA" id="ARBA00022598"/>
    </source>
</evidence>
<gene>
    <name evidence="6" type="ORF">FRIFI_1629</name>
</gene>
<evidence type="ECO:0000256" key="4">
    <source>
        <dbReference type="PIRSR" id="PIRSR006661-1"/>
    </source>
</evidence>
<dbReference type="CDD" id="cd01990">
    <property type="entry name" value="LarE-like"/>
    <property type="match status" value="1"/>
</dbReference>
<dbReference type="InterPro" id="IPR052188">
    <property type="entry name" value="Ni-pincer_cofactor_biosynth"/>
</dbReference>
<dbReference type="InterPro" id="IPR048267">
    <property type="entry name" value="Arginosuc_syn_N"/>
</dbReference>
<dbReference type="RefSeq" id="WP_166505567.1">
    <property type="nucleotide sequence ID" value="NZ_LN650648.1"/>
</dbReference>
<dbReference type="GO" id="GO:0005524">
    <property type="term" value="F:ATP binding"/>
    <property type="evidence" value="ECO:0007669"/>
    <property type="project" value="UniProtKB-KW"/>
</dbReference>
<proteinExistence type="predicted"/>
<sequence length="269" mass="31006">MELNDKLEKLKNKLAKLDNVAIAYSGGVDSNFLLKVAKDVLDKKVVAITLNAMMHSKKEINEAKKYANEFGVKHLVIDIDNLEVDEFIENKKDRCYHCKKYVFNTIKKIAKDNNIEYVLDGTNIDDLGDYRPGLKALEELNIISPLKECNLTKKDIRVLSKEMGLKTYNKPAFACLATRVPYNTRITEELLTKIEMSEQYLADLGFNQFRVRVHENIARIEVGFDEIDKFFIKEVLKNTSNKFKEFGFEYVTLDMNGYEMGSMNKDISN</sequence>